<organism evidence="2 3">
    <name type="scientific">Collinsella aerofaciens (strain ATCC 25986 / DSM 3979 / JCM 10188 / KCTC 3647 / NCTC 11838 / VPI 1003)</name>
    <dbReference type="NCBI Taxonomy" id="411903"/>
    <lineage>
        <taxon>Bacteria</taxon>
        <taxon>Bacillati</taxon>
        <taxon>Actinomycetota</taxon>
        <taxon>Coriobacteriia</taxon>
        <taxon>Coriobacteriales</taxon>
        <taxon>Coriobacteriaceae</taxon>
        <taxon>Collinsella</taxon>
    </lineage>
</organism>
<dbReference type="Proteomes" id="UP000464211">
    <property type="component" value="Chromosome"/>
</dbReference>
<protein>
    <submittedName>
        <fullName evidence="2">Tape measure protein</fullName>
    </submittedName>
</protein>
<dbReference type="AlphaFoldDB" id="A0A858B3K2"/>
<dbReference type="Pfam" id="PF20155">
    <property type="entry name" value="TMP_3"/>
    <property type="match status" value="1"/>
</dbReference>
<reference evidence="2 3" key="1">
    <citation type="submission" date="2020-01" db="EMBL/GenBank/DDBJ databases">
        <title>Complete genome sequence of Collinsella aerofaciens JCM 10188(T).</title>
        <authorList>
            <person name="Tourlousse D.M."/>
            <person name="Sakamoto M."/>
            <person name="Miura T."/>
            <person name="Narita K."/>
            <person name="Ohashi A."/>
            <person name="Uchino Y."/>
            <person name="Yamazoe A."/>
            <person name="Kameyama K."/>
            <person name="Terauchi J."/>
            <person name="Ohkuma M."/>
            <person name="Kawasaki H."/>
            <person name="Sekiguchi Y."/>
        </authorList>
    </citation>
    <scope>NUCLEOTIDE SEQUENCE [LARGE SCALE GENOMIC DNA]</scope>
    <source>
        <strain evidence="2 3">JCM 10188</strain>
    </source>
</reference>
<accession>A0A858B3K2</accession>
<dbReference type="RefSeq" id="WP_040359412.1">
    <property type="nucleotide sequence ID" value="NZ_AAVN02000006.1"/>
</dbReference>
<name>A0A858B3K2_COLAA</name>
<proteinExistence type="predicted"/>
<dbReference type="GeneID" id="92849543"/>
<evidence type="ECO:0000313" key="3">
    <source>
        <dbReference type="Proteomes" id="UP000464211"/>
    </source>
</evidence>
<feature type="domain" description="Tape measure protein N-terminal" evidence="1">
    <location>
        <begin position="79"/>
        <end position="274"/>
    </location>
</feature>
<sequence>MAEIGRADLLIVPRFDNLTKSVESALGKCEGQASKSGSSLGKSTGSGFGKGLAGSGAMIGAFSTLTSKAMDSISSHVGSAISRFDTLNNYPKVMQSLGYSADSANASIGKMSDRLSTLPTRLDDMVSVVQGITATVGDLDKATDVGLALNDMLIASGSSTQLCSAAMEQFRQILSKGKPEMEDWRSLTTAAPGQMDQLAKSMLGPTANANDLYAALGGGGKDPTITLDQLMDKMVELDTQGGASFASFRDQAETAAGGVQTSVQNMSNAVTKGVTGTLESIGRNNIAGVLDDAKGAVNGFFKVVNGGVSASMPMVKQLYGGFKSLAPEIVSGAAGIAAWQKAVPVLSGVASGVGKATEAFKLARGGAGTFAEALEAVGVGFNPVAIGCTVAAAGIGILIEKQVEWQARTDALNKATTGLVDAASNTVALESYAGRVENVGKKSSFSAMSVDELAESIGKHVDAMNENTRAAESQIAQLNTAQQIIDNYAGKTDLSTDAQGRLTWALQLLNDQLGLNISAQDVANGKYVDADGNVKNLKQSIDELVASKKKDAEVSALTANLTEAYQAQSEAADTLASKTKPYQDRLKELAKSYPELSKGELEALACTEKVGREYNEAKKQFDSASESIDVLNGKLGDASLTTQEAGSTFEHFAQAQLTLFQAQLSANGETLSAVSGSLTQLGVDTEQLASLSDDQLAKLAQDYDGTARSIVDDLDGWGVSMDEGAASTVRAASQIQAALEDMGGKLKKAFSKENIDFGAFSDACAAAGVSTETLNSIGSANLAALASNFNGNIDQMVWAVQNYNAQPIVDKNGNVTVNQAQLMDAQGNVYTWNGSQLMDKNGVVDVSVGDLRDAQGNLVTWNGTALQSKSAKTKVDKKEVDRAQTSVDKLNGTKLKSKEMTAKASYGTLPKCQSAMQAVMNEPFHSRSATITTTYVTVNRTRNEKAAGGIRHADGGIRMHAHGAIVDAPVTGYPLDWVGEDGAEAIVPLTNRKYSEPFAATIAEQMAKLGGQRGDVYNIYLDGSALEVDERVAEALRALVSELKRTVRTGRG</sequence>
<evidence type="ECO:0000313" key="2">
    <source>
        <dbReference type="EMBL" id="QIA33467.1"/>
    </source>
</evidence>
<gene>
    <name evidence="2" type="ORF">GXM19_03835</name>
</gene>
<evidence type="ECO:0000259" key="1">
    <source>
        <dbReference type="Pfam" id="PF20155"/>
    </source>
</evidence>
<dbReference type="EMBL" id="CP048433">
    <property type="protein sequence ID" value="QIA33467.1"/>
    <property type="molecule type" value="Genomic_DNA"/>
</dbReference>
<dbReference type="InterPro" id="IPR013491">
    <property type="entry name" value="Tape_meas_N"/>
</dbReference>
<dbReference type="NCBIfam" id="TIGR02675">
    <property type="entry name" value="tape_meas_nterm"/>
    <property type="match status" value="1"/>
</dbReference>